<comment type="cofactor">
    <cofactor evidence="13">
        <name>Mg(2+)</name>
        <dbReference type="ChEBI" id="CHEBI:18420"/>
    </cofactor>
    <text evidence="13">Binds 2 Mg(2+) ion per subunit.</text>
</comment>
<evidence type="ECO:0000256" key="10">
    <source>
        <dbReference type="ARBA" id="ARBA00023172"/>
    </source>
</evidence>
<evidence type="ECO:0000256" key="5">
    <source>
        <dbReference type="ARBA" id="ARBA00022759"/>
    </source>
</evidence>
<keyword evidence="9 13" id="KW-0238">DNA-binding</keyword>
<dbReference type="InterPro" id="IPR012337">
    <property type="entry name" value="RNaseH-like_sf"/>
</dbReference>
<dbReference type="EMBL" id="MHKQ01000023">
    <property type="protein sequence ID" value="OGY93367.1"/>
    <property type="molecule type" value="Genomic_DNA"/>
</dbReference>
<dbReference type="GO" id="GO:0008821">
    <property type="term" value="F:crossover junction DNA endonuclease activity"/>
    <property type="evidence" value="ECO:0007669"/>
    <property type="project" value="UniProtKB-UniRule"/>
</dbReference>
<evidence type="ECO:0000256" key="12">
    <source>
        <dbReference type="ARBA" id="ARBA00029354"/>
    </source>
</evidence>
<dbReference type="GO" id="GO:0005737">
    <property type="term" value="C:cytoplasm"/>
    <property type="evidence" value="ECO:0007669"/>
    <property type="project" value="UniProtKB-SubCell"/>
</dbReference>
<dbReference type="Gene3D" id="3.30.420.10">
    <property type="entry name" value="Ribonuclease H-like superfamily/Ribonuclease H"/>
    <property type="match status" value="1"/>
</dbReference>
<dbReference type="EC" id="3.1.21.10" evidence="13 14"/>
<protein>
    <recommendedName>
        <fullName evidence="13 14">Crossover junction endodeoxyribonuclease RuvC</fullName>
        <ecNumber evidence="13 14">3.1.21.10</ecNumber>
    </recommendedName>
    <alternativeName>
        <fullName evidence="13">Holliday junction nuclease RuvC</fullName>
    </alternativeName>
    <alternativeName>
        <fullName evidence="13">Holliday junction resolvase RuvC</fullName>
    </alternativeName>
</protein>
<organism evidence="15 16">
    <name type="scientific">Candidatus Komeilibacteria bacterium RIFOXYC1_FULL_37_11</name>
    <dbReference type="NCBI Taxonomy" id="1798555"/>
    <lineage>
        <taxon>Bacteria</taxon>
        <taxon>Candidatus Komeiliibacteriota</taxon>
    </lineage>
</organism>
<keyword evidence="5 13" id="KW-0255">Endonuclease</keyword>
<dbReference type="GO" id="GO:0000287">
    <property type="term" value="F:magnesium ion binding"/>
    <property type="evidence" value="ECO:0007669"/>
    <property type="project" value="UniProtKB-UniRule"/>
</dbReference>
<comment type="subunit">
    <text evidence="13">Homodimer which binds Holliday junction (HJ) DNA. The HJ becomes 2-fold symmetrical on binding to RuvC with unstacked arms; it has a different conformation from HJ DNA in complex with RuvA. In the full resolvosome a probable DNA-RuvA(4)-RuvB(12)-RuvC(2) complex forms which resolves the HJ.</text>
</comment>
<dbReference type="PRINTS" id="PR00696">
    <property type="entry name" value="RSOLVASERUVC"/>
</dbReference>
<keyword evidence="3 13" id="KW-0540">Nuclease</keyword>
<feature type="binding site" evidence="13">
    <location>
        <position position="12"/>
    </location>
    <ligand>
        <name>Mg(2+)</name>
        <dbReference type="ChEBI" id="CHEBI:18420"/>
        <label>1</label>
    </ligand>
</feature>
<dbReference type="Pfam" id="PF02075">
    <property type="entry name" value="RuvC"/>
    <property type="match status" value="1"/>
</dbReference>
<evidence type="ECO:0000256" key="7">
    <source>
        <dbReference type="ARBA" id="ARBA00022801"/>
    </source>
</evidence>
<evidence type="ECO:0000256" key="8">
    <source>
        <dbReference type="ARBA" id="ARBA00022842"/>
    </source>
</evidence>
<feature type="active site" evidence="13">
    <location>
        <position position="145"/>
    </location>
</feature>
<dbReference type="PANTHER" id="PTHR30194:SF3">
    <property type="entry name" value="CROSSOVER JUNCTION ENDODEOXYRIBONUCLEASE RUVC"/>
    <property type="match status" value="1"/>
</dbReference>
<sequence length="164" mass="17757">MLKKDKIILGFDPGIADTGWGLISKNNQSLRFIAAGSIKTAKGKKFSSRLEIIYQEVDELIKKYQPDIVAVEKLFFAKNAKTALDVGQARGVLLLAIIKNNKEILEFTPLQIKQAVCANGQAAKKQVGLMVKAILKLTAVPQPDDAADGLATAITASFFNKNIA</sequence>
<comment type="function">
    <text evidence="13">The RuvA-RuvB-RuvC complex processes Holliday junction (HJ) DNA during genetic recombination and DNA repair. Endonuclease that resolves HJ intermediates. Cleaves cruciform DNA by making single-stranded nicks across the HJ at symmetrical positions within the homologous arms, yielding a 5'-phosphate and a 3'-hydroxyl group; requires a central core of homology in the junction. The consensus cleavage sequence is 5'-(A/T)TT(C/G)-3'. Cleavage occurs on the 3'-side of the TT dinucleotide at the point of strand exchange. HJ branch migration catalyzed by RuvA-RuvB allows RuvC to scan DNA until it finds its consensus sequence, where it cleaves and resolves the cruciform DNA.</text>
</comment>
<gene>
    <name evidence="13" type="primary">ruvC</name>
    <name evidence="15" type="ORF">A2406_00035</name>
</gene>
<dbReference type="AlphaFoldDB" id="A0A1G2BYR7"/>
<reference evidence="15 16" key="1">
    <citation type="journal article" date="2016" name="Nat. Commun.">
        <title>Thousands of microbial genomes shed light on interconnected biogeochemical processes in an aquifer system.</title>
        <authorList>
            <person name="Anantharaman K."/>
            <person name="Brown C.T."/>
            <person name="Hug L.A."/>
            <person name="Sharon I."/>
            <person name="Castelle C.J."/>
            <person name="Probst A.J."/>
            <person name="Thomas B.C."/>
            <person name="Singh A."/>
            <person name="Wilkins M.J."/>
            <person name="Karaoz U."/>
            <person name="Brodie E.L."/>
            <person name="Williams K.H."/>
            <person name="Hubbard S.S."/>
            <person name="Banfield J.F."/>
        </authorList>
    </citation>
    <scope>NUCLEOTIDE SEQUENCE [LARGE SCALE GENOMIC DNA]</scope>
</reference>
<dbReference type="PANTHER" id="PTHR30194">
    <property type="entry name" value="CROSSOVER JUNCTION ENDODEOXYRIBONUCLEASE RUVC"/>
    <property type="match status" value="1"/>
</dbReference>
<dbReference type="NCBIfam" id="TIGR00228">
    <property type="entry name" value="ruvC"/>
    <property type="match status" value="1"/>
</dbReference>
<evidence type="ECO:0000256" key="2">
    <source>
        <dbReference type="ARBA" id="ARBA00022490"/>
    </source>
</evidence>
<comment type="subcellular location">
    <subcellularLocation>
        <location evidence="13">Cytoplasm</location>
    </subcellularLocation>
</comment>
<dbReference type="InterPro" id="IPR002176">
    <property type="entry name" value="X-over_junc_endoDNase_RuvC"/>
</dbReference>
<evidence type="ECO:0000256" key="1">
    <source>
        <dbReference type="ARBA" id="ARBA00009518"/>
    </source>
</evidence>
<dbReference type="Proteomes" id="UP000177626">
    <property type="component" value="Unassembled WGS sequence"/>
</dbReference>
<evidence type="ECO:0000313" key="16">
    <source>
        <dbReference type="Proteomes" id="UP000177626"/>
    </source>
</evidence>
<keyword evidence="4 13" id="KW-0479">Metal-binding</keyword>
<keyword evidence="11 13" id="KW-0234">DNA repair</keyword>
<feature type="binding site" evidence="13">
    <location>
        <position position="145"/>
    </location>
    <ligand>
        <name>Mg(2+)</name>
        <dbReference type="ChEBI" id="CHEBI:18420"/>
        <label>1</label>
    </ligand>
</feature>
<comment type="catalytic activity">
    <reaction evidence="12 13">
        <text>Endonucleolytic cleavage at a junction such as a reciprocal single-stranded crossover between two homologous DNA duplexes (Holliday junction).</text>
        <dbReference type="EC" id="3.1.21.10"/>
    </reaction>
</comment>
<dbReference type="HAMAP" id="MF_00034">
    <property type="entry name" value="RuvC"/>
    <property type="match status" value="1"/>
</dbReference>
<evidence type="ECO:0000313" key="15">
    <source>
        <dbReference type="EMBL" id="OGY93367.1"/>
    </source>
</evidence>
<dbReference type="NCBIfam" id="NF000711">
    <property type="entry name" value="PRK00039.2-1"/>
    <property type="match status" value="1"/>
</dbReference>
<evidence type="ECO:0000256" key="3">
    <source>
        <dbReference type="ARBA" id="ARBA00022722"/>
    </source>
</evidence>
<proteinExistence type="inferred from homology"/>
<keyword evidence="2 13" id="KW-0963">Cytoplasm</keyword>
<dbReference type="GO" id="GO:0003677">
    <property type="term" value="F:DNA binding"/>
    <property type="evidence" value="ECO:0007669"/>
    <property type="project" value="UniProtKB-KW"/>
</dbReference>
<comment type="caution">
    <text evidence="15">The sequence shown here is derived from an EMBL/GenBank/DDBJ whole genome shotgun (WGS) entry which is preliminary data.</text>
</comment>
<name>A0A1G2BYR7_9BACT</name>
<dbReference type="GO" id="GO:0006281">
    <property type="term" value="P:DNA repair"/>
    <property type="evidence" value="ECO:0007669"/>
    <property type="project" value="UniProtKB-UniRule"/>
</dbReference>
<keyword evidence="6 13" id="KW-0227">DNA damage</keyword>
<dbReference type="FunFam" id="3.30.420.10:FF:000002">
    <property type="entry name" value="Crossover junction endodeoxyribonuclease RuvC"/>
    <property type="match status" value="1"/>
</dbReference>
<evidence type="ECO:0000256" key="6">
    <source>
        <dbReference type="ARBA" id="ARBA00022763"/>
    </source>
</evidence>
<evidence type="ECO:0000256" key="13">
    <source>
        <dbReference type="HAMAP-Rule" id="MF_00034"/>
    </source>
</evidence>
<accession>A0A1G2BYR7</accession>
<evidence type="ECO:0000256" key="9">
    <source>
        <dbReference type="ARBA" id="ARBA00023125"/>
    </source>
</evidence>
<comment type="similarity">
    <text evidence="1 13">Belongs to the RuvC family.</text>
</comment>
<feature type="binding site" evidence="13">
    <location>
        <position position="72"/>
    </location>
    <ligand>
        <name>Mg(2+)</name>
        <dbReference type="ChEBI" id="CHEBI:18420"/>
        <label>2</label>
    </ligand>
</feature>
<dbReference type="InterPro" id="IPR036397">
    <property type="entry name" value="RNaseH_sf"/>
</dbReference>
<evidence type="ECO:0000256" key="4">
    <source>
        <dbReference type="ARBA" id="ARBA00022723"/>
    </source>
</evidence>
<dbReference type="GO" id="GO:0006310">
    <property type="term" value="P:DNA recombination"/>
    <property type="evidence" value="ECO:0007669"/>
    <property type="project" value="UniProtKB-UniRule"/>
</dbReference>
<dbReference type="SUPFAM" id="SSF53098">
    <property type="entry name" value="Ribonuclease H-like"/>
    <property type="match status" value="1"/>
</dbReference>
<dbReference type="CDD" id="cd16962">
    <property type="entry name" value="RuvC"/>
    <property type="match status" value="1"/>
</dbReference>
<feature type="active site" evidence="13">
    <location>
        <position position="12"/>
    </location>
</feature>
<keyword evidence="10 13" id="KW-0233">DNA recombination</keyword>
<feature type="active site" evidence="13">
    <location>
        <position position="72"/>
    </location>
</feature>
<keyword evidence="8 13" id="KW-0460">Magnesium</keyword>
<evidence type="ECO:0000256" key="11">
    <source>
        <dbReference type="ARBA" id="ARBA00023204"/>
    </source>
</evidence>
<dbReference type="GO" id="GO:0048476">
    <property type="term" value="C:Holliday junction resolvase complex"/>
    <property type="evidence" value="ECO:0007669"/>
    <property type="project" value="UniProtKB-UniRule"/>
</dbReference>
<keyword evidence="7 13" id="KW-0378">Hydrolase</keyword>
<evidence type="ECO:0000256" key="14">
    <source>
        <dbReference type="NCBIfam" id="TIGR00228"/>
    </source>
</evidence>